<reference evidence="5 6" key="1">
    <citation type="submission" date="2022-11" db="EMBL/GenBank/DDBJ databases">
        <title>Deinococcus ZS9-10, Low Temperature and Draught-tolerating, UV-resistant Bacteria from Continental Antarctica.</title>
        <authorList>
            <person name="Cheng L."/>
        </authorList>
    </citation>
    <scope>NUCLEOTIDE SEQUENCE [LARGE SCALE GENOMIC DNA]</scope>
    <source>
        <strain evidence="5 6">ZS9-10</strain>
    </source>
</reference>
<evidence type="ECO:0000313" key="5">
    <source>
        <dbReference type="EMBL" id="MDV6374820.1"/>
    </source>
</evidence>
<keyword evidence="1" id="KW-0540">Nuclease</keyword>
<evidence type="ECO:0000313" key="6">
    <source>
        <dbReference type="Proteomes" id="UP001276150"/>
    </source>
</evidence>
<organism evidence="5 6">
    <name type="scientific">Deinococcus arenicola</name>
    <dbReference type="NCBI Taxonomy" id="2994950"/>
    <lineage>
        <taxon>Bacteria</taxon>
        <taxon>Thermotogati</taxon>
        <taxon>Deinococcota</taxon>
        <taxon>Deinococci</taxon>
        <taxon>Deinococcales</taxon>
        <taxon>Deinococcaceae</taxon>
        <taxon>Deinococcus</taxon>
    </lineage>
</organism>
<proteinExistence type="predicted"/>
<evidence type="ECO:0000256" key="1">
    <source>
        <dbReference type="ARBA" id="ARBA00022722"/>
    </source>
</evidence>
<keyword evidence="4" id="KW-0732">Signal</keyword>
<dbReference type="EMBL" id="JAPMIV010000014">
    <property type="protein sequence ID" value="MDV6374820.1"/>
    <property type="molecule type" value="Genomic_DNA"/>
</dbReference>
<sequence>MKPRVVLLFGLLATLLAACDLPAGGQDTAGQPPAQTQTQQPRTQQPQPQRTSPQQTAPPQTSPQSSRDPQSGLNWVSQNELPREGSQLLQVIGKGGPFRYSKDGVTFGNRERILPRQNGGYYREYTVLTPGEGDRGARRIVCGGQPVTRTAECYYTADHYSSFRRIRP</sequence>
<keyword evidence="6" id="KW-1185">Reference proteome</keyword>
<dbReference type="SUPFAM" id="SSF53933">
    <property type="entry name" value="Microbial ribonucleases"/>
    <property type="match status" value="1"/>
</dbReference>
<name>A0ABU4DQX3_9DEIO</name>
<feature type="compositionally biased region" description="Polar residues" evidence="3">
    <location>
        <begin position="67"/>
        <end position="80"/>
    </location>
</feature>
<comment type="caution">
    <text evidence="5">The sequence shown here is derived from an EMBL/GenBank/DDBJ whole genome shotgun (WGS) entry which is preliminary data.</text>
</comment>
<dbReference type="RefSeq" id="WP_317640146.1">
    <property type="nucleotide sequence ID" value="NZ_JAPMIV010000014.1"/>
</dbReference>
<feature type="signal peptide" evidence="4">
    <location>
        <begin position="1"/>
        <end position="25"/>
    </location>
</feature>
<feature type="chain" id="PRO_5045057042" evidence="4">
    <location>
        <begin position="26"/>
        <end position="168"/>
    </location>
</feature>
<feature type="region of interest" description="Disordered" evidence="3">
    <location>
        <begin position="24"/>
        <end position="80"/>
    </location>
</feature>
<keyword evidence="2" id="KW-0378">Hydrolase</keyword>
<dbReference type="Pfam" id="PF00545">
    <property type="entry name" value="Ribonuclease"/>
    <property type="match status" value="1"/>
</dbReference>
<dbReference type="InterPro" id="IPR000026">
    <property type="entry name" value="N1-like"/>
</dbReference>
<evidence type="ECO:0000256" key="3">
    <source>
        <dbReference type="SAM" id="MobiDB-lite"/>
    </source>
</evidence>
<gene>
    <name evidence="5" type="ORF">ORD21_09500</name>
</gene>
<dbReference type="Gene3D" id="3.10.450.30">
    <property type="entry name" value="Microbial ribonucleases"/>
    <property type="match status" value="1"/>
</dbReference>
<dbReference type="InterPro" id="IPR016191">
    <property type="entry name" value="Ribonuclease/ribotoxin"/>
</dbReference>
<dbReference type="PROSITE" id="PS51257">
    <property type="entry name" value="PROKAR_LIPOPROTEIN"/>
    <property type="match status" value="1"/>
</dbReference>
<dbReference type="Proteomes" id="UP001276150">
    <property type="component" value="Unassembled WGS sequence"/>
</dbReference>
<evidence type="ECO:0000256" key="4">
    <source>
        <dbReference type="SAM" id="SignalP"/>
    </source>
</evidence>
<protein>
    <submittedName>
        <fullName evidence="5">Ribonuclease</fullName>
    </submittedName>
</protein>
<feature type="compositionally biased region" description="Low complexity" evidence="3">
    <location>
        <begin position="31"/>
        <end position="66"/>
    </location>
</feature>
<evidence type="ECO:0000256" key="2">
    <source>
        <dbReference type="ARBA" id="ARBA00022801"/>
    </source>
</evidence>
<accession>A0ABU4DQX3</accession>